<dbReference type="Proteomes" id="UP000550508">
    <property type="component" value="Unassembled WGS sequence"/>
</dbReference>
<dbReference type="PANTHER" id="PTHR44688:SF16">
    <property type="entry name" value="DNA-BINDING TRANSCRIPTIONAL ACTIVATOR DEVR_DOSR"/>
    <property type="match status" value="1"/>
</dbReference>
<comment type="caution">
    <text evidence="7">The sequence shown here is derived from an EMBL/GenBank/DDBJ whole genome shotgun (WGS) entry which is preliminary data.</text>
</comment>
<dbReference type="InterPro" id="IPR036388">
    <property type="entry name" value="WH-like_DNA-bd_sf"/>
</dbReference>
<dbReference type="Gene3D" id="3.40.50.2300">
    <property type="match status" value="1"/>
</dbReference>
<evidence type="ECO:0000256" key="3">
    <source>
        <dbReference type="ARBA" id="ARBA00023163"/>
    </source>
</evidence>
<dbReference type="SUPFAM" id="SSF46894">
    <property type="entry name" value="C-terminal effector domain of the bipartite response regulators"/>
    <property type="match status" value="1"/>
</dbReference>
<feature type="modified residue" description="4-aspartylphosphate" evidence="4">
    <location>
        <position position="56"/>
    </location>
</feature>
<dbReference type="PROSITE" id="PS50043">
    <property type="entry name" value="HTH_LUXR_2"/>
    <property type="match status" value="1"/>
</dbReference>
<dbReference type="InterPro" id="IPR001789">
    <property type="entry name" value="Sig_transdc_resp-reg_receiver"/>
</dbReference>
<dbReference type="CDD" id="cd06170">
    <property type="entry name" value="LuxR_C_like"/>
    <property type="match status" value="1"/>
</dbReference>
<dbReference type="EMBL" id="JABUMX010000002">
    <property type="protein sequence ID" value="NTS31901.1"/>
    <property type="molecule type" value="Genomic_DNA"/>
</dbReference>
<dbReference type="RefSeq" id="WP_113282130.1">
    <property type="nucleotide sequence ID" value="NZ_JABUMX010000002.1"/>
</dbReference>
<feature type="domain" description="Response regulatory" evidence="6">
    <location>
        <begin position="7"/>
        <end position="120"/>
    </location>
</feature>
<dbReference type="Gene3D" id="1.10.10.10">
    <property type="entry name" value="Winged helix-like DNA-binding domain superfamily/Winged helix DNA-binding domain"/>
    <property type="match status" value="1"/>
</dbReference>
<feature type="domain" description="HTH luxR-type" evidence="5">
    <location>
        <begin position="136"/>
        <end position="201"/>
    </location>
</feature>
<organism evidence="7 8">
    <name type="scientific">Phyllobacterium pellucidum</name>
    <dbReference type="NCBI Taxonomy" id="2740464"/>
    <lineage>
        <taxon>Bacteria</taxon>
        <taxon>Pseudomonadati</taxon>
        <taxon>Pseudomonadota</taxon>
        <taxon>Alphaproteobacteria</taxon>
        <taxon>Hyphomicrobiales</taxon>
        <taxon>Phyllobacteriaceae</taxon>
        <taxon>Phyllobacterium</taxon>
    </lineage>
</organism>
<evidence type="ECO:0000313" key="8">
    <source>
        <dbReference type="Proteomes" id="UP000550508"/>
    </source>
</evidence>
<dbReference type="GO" id="GO:0003677">
    <property type="term" value="F:DNA binding"/>
    <property type="evidence" value="ECO:0007669"/>
    <property type="project" value="UniProtKB-KW"/>
</dbReference>
<keyword evidence="8" id="KW-1185">Reference proteome</keyword>
<name>A0A849VPW3_9HYPH</name>
<evidence type="ECO:0000256" key="4">
    <source>
        <dbReference type="PROSITE-ProRule" id="PRU00169"/>
    </source>
</evidence>
<dbReference type="Pfam" id="PF00072">
    <property type="entry name" value="Response_reg"/>
    <property type="match status" value="1"/>
</dbReference>
<evidence type="ECO:0000259" key="6">
    <source>
        <dbReference type="PROSITE" id="PS50110"/>
    </source>
</evidence>
<dbReference type="PRINTS" id="PR00038">
    <property type="entry name" value="HTHLUXR"/>
</dbReference>
<keyword evidence="4" id="KW-0597">Phosphoprotein</keyword>
<reference evidence="7 8" key="1">
    <citation type="submission" date="2020-05" db="EMBL/GenBank/DDBJ databases">
        <authorList>
            <person name="Kim M.K."/>
        </authorList>
    </citation>
    <scope>NUCLEOTIDE SEQUENCE [LARGE SCALE GENOMIC DNA]</scope>
    <source>
        <strain evidence="7 8">BT25</strain>
    </source>
</reference>
<dbReference type="SMART" id="SM00421">
    <property type="entry name" value="HTH_LUXR"/>
    <property type="match status" value="1"/>
</dbReference>
<dbReference type="SUPFAM" id="SSF52172">
    <property type="entry name" value="CheY-like"/>
    <property type="match status" value="1"/>
</dbReference>
<dbReference type="AlphaFoldDB" id="A0A849VPW3"/>
<dbReference type="Pfam" id="PF00196">
    <property type="entry name" value="GerE"/>
    <property type="match status" value="1"/>
</dbReference>
<dbReference type="InterPro" id="IPR000792">
    <property type="entry name" value="Tscrpt_reg_LuxR_C"/>
</dbReference>
<sequence length="221" mass="24419">MNPRDEIVFVVDDDARVREALGELLESLGWRTETFAAATDYVACRKPDLPACLILDVELPDVNGLEFQKQLSSDAHPPIVFITGHGDIPSSVRAIQGGAVDFLAKPVGEVDLIAAVRAAIRRDREQRTTRAELAELMRRLSQLTPREREVLPLVVSGLLNKQAAAELGISEITLEIHRSKIMHKMEAASLADLVRIAEKLRIPVTHSRRSGSSRECTTRSL</sequence>
<evidence type="ECO:0000256" key="2">
    <source>
        <dbReference type="ARBA" id="ARBA00023125"/>
    </source>
</evidence>
<evidence type="ECO:0000259" key="5">
    <source>
        <dbReference type="PROSITE" id="PS50043"/>
    </source>
</evidence>
<dbReference type="InterPro" id="IPR016032">
    <property type="entry name" value="Sig_transdc_resp-reg_C-effctor"/>
</dbReference>
<accession>A0A849VPW3</accession>
<dbReference type="InterPro" id="IPR011006">
    <property type="entry name" value="CheY-like_superfamily"/>
</dbReference>
<dbReference type="PROSITE" id="PS50110">
    <property type="entry name" value="RESPONSE_REGULATORY"/>
    <property type="match status" value="1"/>
</dbReference>
<dbReference type="GO" id="GO:0006355">
    <property type="term" value="P:regulation of DNA-templated transcription"/>
    <property type="evidence" value="ECO:0007669"/>
    <property type="project" value="InterPro"/>
</dbReference>
<evidence type="ECO:0000313" key="7">
    <source>
        <dbReference type="EMBL" id="NTS31901.1"/>
    </source>
</evidence>
<proteinExistence type="predicted"/>
<keyword evidence="2" id="KW-0238">DNA-binding</keyword>
<dbReference type="SMART" id="SM00448">
    <property type="entry name" value="REC"/>
    <property type="match status" value="1"/>
</dbReference>
<dbReference type="PANTHER" id="PTHR44688">
    <property type="entry name" value="DNA-BINDING TRANSCRIPTIONAL ACTIVATOR DEVR_DOSR"/>
    <property type="match status" value="1"/>
</dbReference>
<keyword evidence="1" id="KW-0805">Transcription regulation</keyword>
<protein>
    <submittedName>
        <fullName evidence="7">Response regulator transcription factor</fullName>
    </submittedName>
</protein>
<dbReference type="GO" id="GO:0000160">
    <property type="term" value="P:phosphorelay signal transduction system"/>
    <property type="evidence" value="ECO:0007669"/>
    <property type="project" value="InterPro"/>
</dbReference>
<keyword evidence="3" id="KW-0804">Transcription</keyword>
<evidence type="ECO:0000256" key="1">
    <source>
        <dbReference type="ARBA" id="ARBA00023015"/>
    </source>
</evidence>
<gene>
    <name evidence="7" type="ORF">HQ945_11610</name>
</gene>